<keyword evidence="4" id="KW-0411">Iron-sulfur</keyword>
<evidence type="ECO:0000256" key="4">
    <source>
        <dbReference type="ARBA" id="ARBA00023014"/>
    </source>
</evidence>
<dbReference type="RefSeq" id="WP_008870298.1">
    <property type="nucleotide sequence ID" value="NZ_ACJN02000002.1"/>
</dbReference>
<proteinExistence type="predicted"/>
<dbReference type="Gene3D" id="3.40.50.300">
    <property type="entry name" value="P-loop containing nucleotide triphosphate hydrolases"/>
    <property type="match status" value="1"/>
</dbReference>
<evidence type="ECO:0000313" key="6">
    <source>
        <dbReference type="EMBL" id="EFI34984.1"/>
    </source>
</evidence>
<dbReference type="InterPro" id="IPR027417">
    <property type="entry name" value="P-loop_NTPase"/>
</dbReference>
<comment type="caution">
    <text evidence="6">The sequence shown here is derived from an EMBL/GenBank/DDBJ whole genome shotgun (WGS) entry which is preliminary data.</text>
</comment>
<keyword evidence="7" id="KW-1185">Reference proteome</keyword>
<dbReference type="Proteomes" id="UP000005496">
    <property type="component" value="Unassembled WGS sequence"/>
</dbReference>
<sequence length="233" mass="25687">MIQALSIVGYKKSGKTGLMLKLAKELQKRDIKVAAAKFSEHGFDQDNTDTAQMSSVVREVIGLSREQSFFHWQEKKYLPDLIPLLQAKMLLVEGGKHLGWLPRVLVLKKPADAEALDRGLAVATWGKIKTHYLPHAGSIQDLADIVQSRGFALPGLDCGTCGRETCLDLAREMVAGKAGIQDCQAMHSRMKVTVNNQELAMNPFVERIITKSIQGMLSELKGYSPGKINISIE</sequence>
<keyword evidence="3" id="KW-0408">Iron</keyword>
<protein>
    <submittedName>
        <fullName evidence="6">Fe-S cluster domain protein</fullName>
    </submittedName>
</protein>
<dbReference type="InterPro" id="IPR004435">
    <property type="entry name" value="MobB_dom"/>
</dbReference>
<dbReference type="InterPro" id="IPR052539">
    <property type="entry name" value="MGD_biosynthesis_adapter"/>
</dbReference>
<dbReference type="Gene3D" id="1.10.15.40">
    <property type="entry name" value="Electron transport complex subunit B, putative Fe-S cluster"/>
    <property type="match status" value="1"/>
</dbReference>
<dbReference type="eggNOG" id="COG1763">
    <property type="taxonomic scope" value="Bacteria"/>
</dbReference>
<evidence type="ECO:0000256" key="2">
    <source>
        <dbReference type="ARBA" id="ARBA00022723"/>
    </source>
</evidence>
<dbReference type="SUPFAM" id="SSF52540">
    <property type="entry name" value="P-loop containing nucleoside triphosphate hydrolases"/>
    <property type="match status" value="1"/>
</dbReference>
<dbReference type="AlphaFoldDB" id="D6SQF8"/>
<gene>
    <name evidence="6" type="ORF">Dthio_PD2376</name>
</gene>
<dbReference type="InterPro" id="IPR007202">
    <property type="entry name" value="4Fe-4S_dom"/>
</dbReference>
<evidence type="ECO:0000259" key="5">
    <source>
        <dbReference type="PROSITE" id="PS51656"/>
    </source>
</evidence>
<dbReference type="GO" id="GO:0005525">
    <property type="term" value="F:GTP binding"/>
    <property type="evidence" value="ECO:0007669"/>
    <property type="project" value="InterPro"/>
</dbReference>
<dbReference type="EMBL" id="ACJN02000002">
    <property type="protein sequence ID" value="EFI34984.1"/>
    <property type="molecule type" value="Genomic_DNA"/>
</dbReference>
<dbReference type="PROSITE" id="PS51656">
    <property type="entry name" value="4FE4S"/>
    <property type="match status" value="1"/>
</dbReference>
<dbReference type="PANTHER" id="PTHR40072">
    <property type="entry name" value="MOLYBDOPTERIN-GUANINE DINUCLEOTIDE BIOSYNTHESIS ADAPTER PROTEIN-RELATED"/>
    <property type="match status" value="1"/>
</dbReference>
<dbReference type="GO" id="GO:0006777">
    <property type="term" value="P:Mo-molybdopterin cofactor biosynthetic process"/>
    <property type="evidence" value="ECO:0007669"/>
    <property type="project" value="InterPro"/>
</dbReference>
<dbReference type="PANTHER" id="PTHR40072:SF1">
    <property type="entry name" value="MOLYBDOPTERIN-GUANINE DINUCLEOTIDE BIOSYNTHESIS ADAPTER PROTEIN"/>
    <property type="match status" value="1"/>
</dbReference>
<evidence type="ECO:0000256" key="3">
    <source>
        <dbReference type="ARBA" id="ARBA00023004"/>
    </source>
</evidence>
<name>D6SQF8_9BACT</name>
<accession>D6SQF8</accession>
<evidence type="ECO:0000256" key="1">
    <source>
        <dbReference type="ARBA" id="ARBA00022485"/>
    </source>
</evidence>
<dbReference type="GO" id="GO:0046872">
    <property type="term" value="F:metal ion binding"/>
    <property type="evidence" value="ECO:0007669"/>
    <property type="project" value="UniProtKB-KW"/>
</dbReference>
<organism evidence="6 7">
    <name type="scientific">Desulfonatronospira thiodismutans ASO3-1</name>
    <dbReference type="NCBI Taxonomy" id="555779"/>
    <lineage>
        <taxon>Bacteria</taxon>
        <taxon>Pseudomonadati</taxon>
        <taxon>Thermodesulfobacteriota</taxon>
        <taxon>Desulfovibrionia</taxon>
        <taxon>Desulfovibrionales</taxon>
        <taxon>Desulfonatronovibrionaceae</taxon>
        <taxon>Desulfonatronospira</taxon>
    </lineage>
</organism>
<dbReference type="Pfam" id="PF04060">
    <property type="entry name" value="FeS"/>
    <property type="match status" value="1"/>
</dbReference>
<keyword evidence="1" id="KW-0004">4Fe-4S</keyword>
<dbReference type="GO" id="GO:0051539">
    <property type="term" value="F:4 iron, 4 sulfur cluster binding"/>
    <property type="evidence" value="ECO:0007669"/>
    <property type="project" value="UniProtKB-KW"/>
</dbReference>
<keyword evidence="2" id="KW-0479">Metal-binding</keyword>
<reference evidence="6" key="1">
    <citation type="submission" date="2010-05" db="EMBL/GenBank/DDBJ databases">
        <title>The draft genome of Desulfonatronospira thiodismutans ASO3-1.</title>
        <authorList>
            <consortium name="US DOE Joint Genome Institute (JGI-PGF)"/>
            <person name="Lucas S."/>
            <person name="Copeland A."/>
            <person name="Lapidus A."/>
            <person name="Cheng J.-F."/>
            <person name="Bruce D."/>
            <person name="Goodwin L."/>
            <person name="Pitluck S."/>
            <person name="Chertkov O."/>
            <person name="Brettin T."/>
            <person name="Detter J.C."/>
            <person name="Han C."/>
            <person name="Land M.L."/>
            <person name="Hauser L."/>
            <person name="Kyrpides N."/>
            <person name="Mikhailova N."/>
            <person name="Muyzer G."/>
            <person name="Woyke T."/>
        </authorList>
    </citation>
    <scope>NUCLEOTIDE SEQUENCE [LARGE SCALE GENOMIC DNA]</scope>
    <source>
        <strain evidence="6">ASO3-1</strain>
    </source>
</reference>
<dbReference type="Pfam" id="PF03205">
    <property type="entry name" value="MobB"/>
    <property type="match status" value="1"/>
</dbReference>
<evidence type="ECO:0000313" key="7">
    <source>
        <dbReference type="Proteomes" id="UP000005496"/>
    </source>
</evidence>
<feature type="domain" description="4Fe-4S" evidence="5">
    <location>
        <begin position="141"/>
        <end position="201"/>
    </location>
</feature>